<evidence type="ECO:0000313" key="2">
    <source>
        <dbReference type="Proteomes" id="UP000010798"/>
    </source>
</evidence>
<name>L0DEM1_SINAD</name>
<evidence type="ECO:0000313" key="1">
    <source>
        <dbReference type="EMBL" id="AGA27111.1"/>
    </source>
</evidence>
<dbReference type="Proteomes" id="UP000010798">
    <property type="component" value="Chromosome"/>
</dbReference>
<keyword evidence="2" id="KW-1185">Reference proteome</keyword>
<dbReference type="EMBL" id="CP003364">
    <property type="protein sequence ID" value="AGA27111.1"/>
    <property type="molecule type" value="Genomic_DNA"/>
</dbReference>
<proteinExistence type="predicted"/>
<gene>
    <name evidence="1" type="ordered locus">Sinac_2819</name>
</gene>
<sequence length="67" mass="7744">MKQPPRGIGWSVLIGGLVGQLRNDKAMEFITVRHQKWFPEQIAINRDRLISIAHTIQPCSKARFLFK</sequence>
<reference evidence="1 2" key="1">
    <citation type="submission" date="2012-02" db="EMBL/GenBank/DDBJ databases">
        <title>Complete sequence of chromosome of Singulisphaera acidiphila DSM 18658.</title>
        <authorList>
            <consortium name="US DOE Joint Genome Institute (JGI-PGF)"/>
            <person name="Lucas S."/>
            <person name="Copeland A."/>
            <person name="Lapidus A."/>
            <person name="Glavina del Rio T."/>
            <person name="Dalin E."/>
            <person name="Tice H."/>
            <person name="Bruce D."/>
            <person name="Goodwin L."/>
            <person name="Pitluck S."/>
            <person name="Peters L."/>
            <person name="Ovchinnikova G."/>
            <person name="Chertkov O."/>
            <person name="Kyrpides N."/>
            <person name="Mavromatis K."/>
            <person name="Ivanova N."/>
            <person name="Brettin T."/>
            <person name="Detter J.C."/>
            <person name="Han C."/>
            <person name="Larimer F."/>
            <person name="Land M."/>
            <person name="Hauser L."/>
            <person name="Markowitz V."/>
            <person name="Cheng J.-F."/>
            <person name="Hugenholtz P."/>
            <person name="Woyke T."/>
            <person name="Wu D."/>
            <person name="Tindall B."/>
            <person name="Pomrenke H."/>
            <person name="Brambilla E."/>
            <person name="Klenk H.-P."/>
            <person name="Eisen J.A."/>
        </authorList>
    </citation>
    <scope>NUCLEOTIDE SEQUENCE [LARGE SCALE GENOMIC DNA]</scope>
    <source>
        <strain evidence="2">ATCC BAA-1392 / DSM 18658 / VKM B-2454 / MOB10</strain>
    </source>
</reference>
<dbReference type="HOGENOM" id="CLU_2810112_0_0_0"/>
<organism evidence="1 2">
    <name type="scientific">Singulisphaera acidiphila (strain ATCC BAA-1392 / DSM 18658 / VKM B-2454 / MOB10)</name>
    <dbReference type="NCBI Taxonomy" id="886293"/>
    <lineage>
        <taxon>Bacteria</taxon>
        <taxon>Pseudomonadati</taxon>
        <taxon>Planctomycetota</taxon>
        <taxon>Planctomycetia</taxon>
        <taxon>Isosphaerales</taxon>
        <taxon>Isosphaeraceae</taxon>
        <taxon>Singulisphaera</taxon>
    </lineage>
</organism>
<accession>L0DEM1</accession>
<dbReference type="KEGG" id="saci:Sinac_2819"/>
<dbReference type="AlphaFoldDB" id="L0DEM1"/>
<protein>
    <submittedName>
        <fullName evidence="1">Uncharacterized protein</fullName>
    </submittedName>
</protein>